<sequence length="70" mass="7727">MTMQRYKNVPGRIASILSVMGGLPDNVNIHPVATRQLLYWILNSCQPGSTVIKPAGGRQLWSIFPILPPL</sequence>
<gene>
    <name evidence="1" type="ORF">ABR189_18050</name>
</gene>
<name>A0ABV2T8E5_9BACT</name>
<evidence type="ECO:0000313" key="1">
    <source>
        <dbReference type="EMBL" id="MET6999297.1"/>
    </source>
</evidence>
<keyword evidence="2" id="KW-1185">Reference proteome</keyword>
<organism evidence="1 2">
    <name type="scientific">Chitinophaga defluvii</name>
    <dbReference type="NCBI Taxonomy" id="3163343"/>
    <lineage>
        <taxon>Bacteria</taxon>
        <taxon>Pseudomonadati</taxon>
        <taxon>Bacteroidota</taxon>
        <taxon>Chitinophagia</taxon>
        <taxon>Chitinophagales</taxon>
        <taxon>Chitinophagaceae</taxon>
        <taxon>Chitinophaga</taxon>
    </lineage>
</organism>
<evidence type="ECO:0000313" key="2">
    <source>
        <dbReference type="Proteomes" id="UP001549749"/>
    </source>
</evidence>
<protein>
    <submittedName>
        <fullName evidence="1">Uncharacterized protein</fullName>
    </submittedName>
</protein>
<reference evidence="1 2" key="1">
    <citation type="submission" date="2024-06" db="EMBL/GenBank/DDBJ databases">
        <title>Chitinophaga defluvii sp. nov., isolated from municipal sewage.</title>
        <authorList>
            <person name="Zhang L."/>
        </authorList>
    </citation>
    <scope>NUCLEOTIDE SEQUENCE [LARGE SCALE GENOMIC DNA]</scope>
    <source>
        <strain evidence="1 2">H8</strain>
    </source>
</reference>
<dbReference type="RefSeq" id="WP_354661863.1">
    <property type="nucleotide sequence ID" value="NZ_JBEXAC010000002.1"/>
</dbReference>
<proteinExistence type="predicted"/>
<dbReference type="EMBL" id="JBEXAC010000002">
    <property type="protein sequence ID" value="MET6999297.1"/>
    <property type="molecule type" value="Genomic_DNA"/>
</dbReference>
<comment type="caution">
    <text evidence="1">The sequence shown here is derived from an EMBL/GenBank/DDBJ whole genome shotgun (WGS) entry which is preliminary data.</text>
</comment>
<accession>A0ABV2T8E5</accession>
<dbReference type="Proteomes" id="UP001549749">
    <property type="component" value="Unassembled WGS sequence"/>
</dbReference>